<feature type="transmembrane region" description="Helical" evidence="1">
    <location>
        <begin position="62"/>
        <end position="80"/>
    </location>
</feature>
<evidence type="ECO:0000313" key="4">
    <source>
        <dbReference type="Proteomes" id="UP000054166"/>
    </source>
</evidence>
<reference evidence="3 4" key="1">
    <citation type="submission" date="2014-04" db="EMBL/GenBank/DDBJ databases">
        <authorList>
            <consortium name="DOE Joint Genome Institute"/>
            <person name="Kuo A."/>
            <person name="Tarkka M."/>
            <person name="Buscot F."/>
            <person name="Kohler A."/>
            <person name="Nagy L.G."/>
            <person name="Floudas D."/>
            <person name="Copeland A."/>
            <person name="Barry K.W."/>
            <person name="Cichocki N."/>
            <person name="Veneault-Fourrey C."/>
            <person name="LaButti K."/>
            <person name="Lindquist E.A."/>
            <person name="Lipzen A."/>
            <person name="Lundell T."/>
            <person name="Morin E."/>
            <person name="Murat C."/>
            <person name="Sun H."/>
            <person name="Tunlid A."/>
            <person name="Henrissat B."/>
            <person name="Grigoriev I.V."/>
            <person name="Hibbett D.S."/>
            <person name="Martin F."/>
            <person name="Nordberg H.P."/>
            <person name="Cantor M.N."/>
            <person name="Hua S.X."/>
        </authorList>
    </citation>
    <scope>NUCLEOTIDE SEQUENCE [LARGE SCALE GENOMIC DNA]</scope>
    <source>
        <strain evidence="3 4">F 1598</strain>
    </source>
</reference>
<dbReference type="Pfam" id="PF20151">
    <property type="entry name" value="DUF6533"/>
    <property type="match status" value="1"/>
</dbReference>
<feature type="transmembrane region" description="Helical" evidence="1">
    <location>
        <begin position="100"/>
        <end position="118"/>
    </location>
</feature>
<keyword evidence="1" id="KW-0472">Membrane</keyword>
<dbReference type="HOGENOM" id="CLU_035509_12_0_1"/>
<feature type="transmembrane region" description="Helical" evidence="1">
    <location>
        <begin position="130"/>
        <end position="152"/>
    </location>
</feature>
<evidence type="ECO:0000256" key="1">
    <source>
        <dbReference type="SAM" id="Phobius"/>
    </source>
</evidence>
<organism evidence="3 4">
    <name type="scientific">Piloderma croceum (strain F 1598)</name>
    <dbReference type="NCBI Taxonomy" id="765440"/>
    <lineage>
        <taxon>Eukaryota</taxon>
        <taxon>Fungi</taxon>
        <taxon>Dikarya</taxon>
        <taxon>Basidiomycota</taxon>
        <taxon>Agaricomycotina</taxon>
        <taxon>Agaricomycetes</taxon>
        <taxon>Agaricomycetidae</taxon>
        <taxon>Atheliales</taxon>
        <taxon>Atheliaceae</taxon>
        <taxon>Piloderma</taxon>
    </lineage>
</organism>
<feature type="transmembrane region" description="Helical" evidence="1">
    <location>
        <begin position="179"/>
        <end position="198"/>
    </location>
</feature>
<dbReference type="InterPro" id="IPR045340">
    <property type="entry name" value="DUF6533"/>
</dbReference>
<sequence length="298" mass="33652">MSSTNGHGYVPLDSTAPTIFSSTTKNNYVDVAFIMLMLYDHVITLDVEIELIWTLRLGLPKLIFLVNRYLLTSFMLMTGFSPSYKQFIPLNCLCKFMGSFLTWLPIFTFSAAELLMIIRVCSLYGHRKPVVLVLSICFIFAVTSSAAMQVLFMRSFFSTLWYEHLPGCYIVFQGAFIQWHAWVPALSLEGILMLLTACKVFSYRNDMNRTITVLARDSAIYFAILFVGIVLTVVDAVHNYIPVSPLLPTQCITSIAVGRMMMNIRGLILGDPEHTVHLARTLEFASRHDSGLEVEEQA</sequence>
<reference evidence="4" key="2">
    <citation type="submission" date="2015-01" db="EMBL/GenBank/DDBJ databases">
        <title>Evolutionary Origins and Diversification of the Mycorrhizal Mutualists.</title>
        <authorList>
            <consortium name="DOE Joint Genome Institute"/>
            <consortium name="Mycorrhizal Genomics Consortium"/>
            <person name="Kohler A."/>
            <person name="Kuo A."/>
            <person name="Nagy L.G."/>
            <person name="Floudas D."/>
            <person name="Copeland A."/>
            <person name="Barry K.W."/>
            <person name="Cichocki N."/>
            <person name="Veneault-Fourrey C."/>
            <person name="LaButti K."/>
            <person name="Lindquist E.A."/>
            <person name="Lipzen A."/>
            <person name="Lundell T."/>
            <person name="Morin E."/>
            <person name="Murat C."/>
            <person name="Riley R."/>
            <person name="Ohm R."/>
            <person name="Sun H."/>
            <person name="Tunlid A."/>
            <person name="Henrissat B."/>
            <person name="Grigoriev I.V."/>
            <person name="Hibbett D.S."/>
            <person name="Martin F."/>
        </authorList>
    </citation>
    <scope>NUCLEOTIDE SEQUENCE [LARGE SCALE GENOMIC DNA]</scope>
    <source>
        <strain evidence="4">F 1598</strain>
    </source>
</reference>
<dbReference type="Proteomes" id="UP000054166">
    <property type="component" value="Unassembled WGS sequence"/>
</dbReference>
<feature type="domain" description="DUF6533" evidence="2">
    <location>
        <begin position="28"/>
        <end position="70"/>
    </location>
</feature>
<keyword evidence="1" id="KW-0812">Transmembrane</keyword>
<dbReference type="EMBL" id="KN832973">
    <property type="protein sequence ID" value="KIM90137.1"/>
    <property type="molecule type" value="Genomic_DNA"/>
</dbReference>
<evidence type="ECO:0000313" key="3">
    <source>
        <dbReference type="EMBL" id="KIM90137.1"/>
    </source>
</evidence>
<keyword evidence="4" id="KW-1185">Reference proteome</keyword>
<evidence type="ECO:0000259" key="2">
    <source>
        <dbReference type="Pfam" id="PF20151"/>
    </source>
</evidence>
<dbReference type="InParanoid" id="A0A0C3CKE1"/>
<keyword evidence="1" id="KW-1133">Transmembrane helix</keyword>
<proteinExistence type="predicted"/>
<name>A0A0C3CKE1_PILCF</name>
<dbReference type="STRING" id="765440.A0A0C3CKE1"/>
<dbReference type="AlphaFoldDB" id="A0A0C3CKE1"/>
<protein>
    <recommendedName>
        <fullName evidence="2">DUF6533 domain-containing protein</fullName>
    </recommendedName>
</protein>
<gene>
    <name evidence="3" type="ORF">PILCRDRAFT_172884</name>
</gene>
<accession>A0A0C3CKE1</accession>
<dbReference type="OrthoDB" id="3258294at2759"/>
<feature type="transmembrane region" description="Helical" evidence="1">
    <location>
        <begin position="219"/>
        <end position="241"/>
    </location>
</feature>